<dbReference type="Proteomes" id="UP000305202">
    <property type="component" value="Unassembled WGS sequence"/>
</dbReference>
<dbReference type="RefSeq" id="WP_136991522.1">
    <property type="nucleotide sequence ID" value="NZ_SZPQ01000028.1"/>
</dbReference>
<evidence type="ECO:0000313" key="8">
    <source>
        <dbReference type="Proteomes" id="UP000305202"/>
    </source>
</evidence>
<proteinExistence type="inferred from homology"/>
<evidence type="ECO:0000256" key="5">
    <source>
        <dbReference type="ARBA" id="ARBA00023237"/>
    </source>
</evidence>
<keyword evidence="5" id="KW-0998">Cell outer membrane</keyword>
<comment type="caution">
    <text evidence="7">The sequence shown here is derived from an EMBL/GenBank/DDBJ whole genome shotgun (WGS) entry which is preliminary data.</text>
</comment>
<protein>
    <submittedName>
        <fullName evidence="7">MipA/OmpV family protein</fullName>
    </submittedName>
</protein>
<evidence type="ECO:0000256" key="2">
    <source>
        <dbReference type="ARBA" id="ARBA00005722"/>
    </source>
</evidence>
<comment type="similarity">
    <text evidence="2">Belongs to the MipA/OmpV family.</text>
</comment>
<evidence type="ECO:0000256" key="4">
    <source>
        <dbReference type="ARBA" id="ARBA00023136"/>
    </source>
</evidence>
<evidence type="ECO:0000256" key="6">
    <source>
        <dbReference type="SAM" id="SignalP"/>
    </source>
</evidence>
<keyword evidence="8" id="KW-1185">Reference proteome</keyword>
<name>A0ABY2SI87_9HYPH</name>
<evidence type="ECO:0000313" key="7">
    <source>
        <dbReference type="EMBL" id="TKI04482.1"/>
    </source>
</evidence>
<feature type="chain" id="PRO_5045896121" evidence="6">
    <location>
        <begin position="22"/>
        <end position="246"/>
    </location>
</feature>
<dbReference type="PANTHER" id="PTHR38776">
    <property type="entry name" value="MLTA-INTERACTING PROTEIN-RELATED"/>
    <property type="match status" value="1"/>
</dbReference>
<gene>
    <name evidence="7" type="ORF">FCN80_17825</name>
</gene>
<reference evidence="7 8" key="1">
    <citation type="submission" date="2019-04" db="EMBL/GenBank/DDBJ databases">
        <authorList>
            <person name="Li M."/>
            <person name="Gao C."/>
        </authorList>
    </citation>
    <scope>NUCLEOTIDE SEQUENCE [LARGE SCALE GENOMIC DNA]</scope>
    <source>
        <strain evidence="7 8">BGMRC 2031</strain>
    </source>
</reference>
<dbReference type="InterPro" id="IPR010583">
    <property type="entry name" value="MipA"/>
</dbReference>
<dbReference type="Pfam" id="PF06629">
    <property type="entry name" value="MipA"/>
    <property type="match status" value="1"/>
</dbReference>
<evidence type="ECO:0000256" key="3">
    <source>
        <dbReference type="ARBA" id="ARBA00022729"/>
    </source>
</evidence>
<sequence length="246" mass="27623">MKFLTRLLLCLLALLPLYGMAADISLGAAGFASVSPYAVTRGDRSVWPVLNYDDDHWYIQGDDAGRYLINDDRNELKLKVFYFDQSFKASRGNNAALRRLNDRRATAMAGMSYQRTTFLGAFHIQVAGDILNNSQGITANIAYLNLMKWGMLTMIPEIGLDGANAQQSRYYYGISSAESRRSGLDTYRPSANATPYISLTADYQFTPLWDTYASARSNFLPAEVRNSPMVNRNRTYAFSVGINYNF</sequence>
<organism evidence="7 8">
    <name type="scientific">Martelella alba</name>
    <dbReference type="NCBI Taxonomy" id="2590451"/>
    <lineage>
        <taxon>Bacteria</taxon>
        <taxon>Pseudomonadati</taxon>
        <taxon>Pseudomonadota</taxon>
        <taxon>Alphaproteobacteria</taxon>
        <taxon>Hyphomicrobiales</taxon>
        <taxon>Aurantimonadaceae</taxon>
        <taxon>Martelella</taxon>
    </lineage>
</organism>
<dbReference type="PANTHER" id="PTHR38776:SF1">
    <property type="entry name" value="MLTA-INTERACTING PROTEIN-RELATED"/>
    <property type="match status" value="1"/>
</dbReference>
<comment type="subcellular location">
    <subcellularLocation>
        <location evidence="1">Cell outer membrane</location>
    </subcellularLocation>
</comment>
<feature type="signal peptide" evidence="6">
    <location>
        <begin position="1"/>
        <end position="21"/>
    </location>
</feature>
<keyword evidence="4" id="KW-0472">Membrane</keyword>
<keyword evidence="3 6" id="KW-0732">Signal</keyword>
<accession>A0ABY2SI87</accession>
<evidence type="ECO:0000256" key="1">
    <source>
        <dbReference type="ARBA" id="ARBA00004442"/>
    </source>
</evidence>
<dbReference type="EMBL" id="SZPQ01000028">
    <property type="protein sequence ID" value="TKI04482.1"/>
    <property type="molecule type" value="Genomic_DNA"/>
</dbReference>